<dbReference type="PANTHER" id="PTHR30250:SF11">
    <property type="entry name" value="O-ANTIGEN TRANSPORTER-RELATED"/>
    <property type="match status" value="1"/>
</dbReference>
<feature type="transmembrane region" description="Helical" evidence="6">
    <location>
        <begin position="158"/>
        <end position="180"/>
    </location>
</feature>
<evidence type="ECO:0000313" key="8">
    <source>
        <dbReference type="Proteomes" id="UP001143304"/>
    </source>
</evidence>
<accession>A0ABT3T9J4</accession>
<evidence type="ECO:0000256" key="5">
    <source>
        <dbReference type="ARBA" id="ARBA00023136"/>
    </source>
</evidence>
<proteinExistence type="predicted"/>
<keyword evidence="8" id="KW-1185">Reference proteome</keyword>
<evidence type="ECO:0000256" key="6">
    <source>
        <dbReference type="SAM" id="Phobius"/>
    </source>
</evidence>
<feature type="transmembrane region" description="Helical" evidence="6">
    <location>
        <begin position="376"/>
        <end position="395"/>
    </location>
</feature>
<dbReference type="Proteomes" id="UP001143304">
    <property type="component" value="Unassembled WGS sequence"/>
</dbReference>
<gene>
    <name evidence="7" type="ORF">EYC82_16390</name>
</gene>
<evidence type="ECO:0000256" key="2">
    <source>
        <dbReference type="ARBA" id="ARBA00022475"/>
    </source>
</evidence>
<feature type="transmembrane region" description="Helical" evidence="6">
    <location>
        <begin position="236"/>
        <end position="257"/>
    </location>
</feature>
<feature type="transmembrane region" description="Helical" evidence="6">
    <location>
        <begin position="18"/>
        <end position="39"/>
    </location>
</feature>
<dbReference type="InterPro" id="IPR050833">
    <property type="entry name" value="Poly_Biosynth_Transport"/>
</dbReference>
<feature type="transmembrane region" description="Helical" evidence="6">
    <location>
        <begin position="269"/>
        <end position="291"/>
    </location>
</feature>
<protein>
    <recommendedName>
        <fullName evidence="9">Polysaccharide biosynthesis protein</fullName>
    </recommendedName>
</protein>
<feature type="transmembrane region" description="Helical" evidence="6">
    <location>
        <begin position="187"/>
        <end position="208"/>
    </location>
</feature>
<name>A0ABT3T9J4_9GAMM</name>
<feature type="transmembrane region" description="Helical" evidence="6">
    <location>
        <begin position="95"/>
        <end position="116"/>
    </location>
</feature>
<feature type="transmembrane region" description="Helical" evidence="6">
    <location>
        <begin position="346"/>
        <end position="370"/>
    </location>
</feature>
<evidence type="ECO:0000256" key="4">
    <source>
        <dbReference type="ARBA" id="ARBA00022989"/>
    </source>
</evidence>
<evidence type="ECO:0000256" key="3">
    <source>
        <dbReference type="ARBA" id="ARBA00022692"/>
    </source>
</evidence>
<sequence length="441" mass="46705">MRGEEDQGVGAAPSSRGFLVIAGQQLFGTILAFVVWVLLARMLPVSKFGEFNAAFGVAMMAGTLANLGMAQYVTVPFRSAISTGDFQAARGLRRVVPWCIFGAAMIVYGLIVPAHVMLSDVSIVRDETFAGILVLLPLVGIMLYLVSTANVHGAPGPAMFLSVPGLQILIGVGLGAAWLIRGERFDVLDAAVVWVTAMTVICFALWLLNLSVEAADFKSGFGTLAWRSWASGTLPFFLNGTVCVFLVQAPFLVLGWIQPSGRDAAMFAAADRLAQLLAVAGLAGGAMFLPLIADAVRAQDYRYCQRLVRRWILLVGTTNLVGLVLLGFFGVYLLDLYGGEYRAAYPLLLVTGASIGFAMTASVFLSIVQYDGGGNWVIRTSLAWSVIGAGAMLVLGWKWQAMGVAVGQGGAFVGMNIAFALKARPFLSGATSPGGRIGLDE</sequence>
<feature type="transmembrane region" description="Helical" evidence="6">
    <location>
        <begin position="51"/>
        <end position="75"/>
    </location>
</feature>
<evidence type="ECO:0008006" key="9">
    <source>
        <dbReference type="Google" id="ProtNLM"/>
    </source>
</evidence>
<comment type="caution">
    <text evidence="7">The sequence shown here is derived from an EMBL/GenBank/DDBJ whole genome shotgun (WGS) entry which is preliminary data.</text>
</comment>
<keyword evidence="2" id="KW-1003">Cell membrane</keyword>
<organism evidence="7 8">
    <name type="scientific">Candidatus Marimicrobium litorale</name>
    <dbReference type="NCBI Taxonomy" id="2518991"/>
    <lineage>
        <taxon>Bacteria</taxon>
        <taxon>Pseudomonadati</taxon>
        <taxon>Pseudomonadota</taxon>
        <taxon>Gammaproteobacteria</taxon>
        <taxon>Cellvibrionales</taxon>
        <taxon>Halieaceae</taxon>
        <taxon>Marimicrobium</taxon>
    </lineage>
</organism>
<keyword evidence="4 6" id="KW-1133">Transmembrane helix</keyword>
<evidence type="ECO:0000256" key="1">
    <source>
        <dbReference type="ARBA" id="ARBA00004651"/>
    </source>
</evidence>
<feature type="transmembrane region" description="Helical" evidence="6">
    <location>
        <begin position="311"/>
        <end position="334"/>
    </location>
</feature>
<comment type="subcellular location">
    <subcellularLocation>
        <location evidence="1">Cell membrane</location>
        <topology evidence="1">Multi-pass membrane protein</topology>
    </subcellularLocation>
</comment>
<feature type="transmembrane region" description="Helical" evidence="6">
    <location>
        <begin position="128"/>
        <end position="146"/>
    </location>
</feature>
<keyword evidence="3 6" id="KW-0812">Transmembrane</keyword>
<keyword evidence="5 6" id="KW-0472">Membrane</keyword>
<evidence type="ECO:0000313" key="7">
    <source>
        <dbReference type="EMBL" id="MCX2978925.1"/>
    </source>
</evidence>
<dbReference type="PANTHER" id="PTHR30250">
    <property type="entry name" value="PST FAMILY PREDICTED COLANIC ACID TRANSPORTER"/>
    <property type="match status" value="1"/>
</dbReference>
<dbReference type="EMBL" id="SHNO01000001">
    <property type="protein sequence ID" value="MCX2978925.1"/>
    <property type="molecule type" value="Genomic_DNA"/>
</dbReference>
<reference evidence="7" key="1">
    <citation type="submission" date="2019-02" db="EMBL/GenBank/DDBJ databases">
        <authorList>
            <person name="Li S.-H."/>
        </authorList>
    </citation>
    <scope>NUCLEOTIDE SEQUENCE</scope>
    <source>
        <strain evidence="7">IMCC11814</strain>
    </source>
</reference>
<dbReference type="RefSeq" id="WP_279250619.1">
    <property type="nucleotide sequence ID" value="NZ_SHNO01000001.1"/>
</dbReference>